<dbReference type="InterPro" id="IPR038770">
    <property type="entry name" value="Na+/solute_symporter_sf"/>
</dbReference>
<dbReference type="InterPro" id="IPR004776">
    <property type="entry name" value="Mem_transp_PIN-like"/>
</dbReference>
<name>A0ABQ5USB2_9HYPH</name>
<feature type="transmembrane region" description="Helical" evidence="8">
    <location>
        <begin position="196"/>
        <end position="216"/>
    </location>
</feature>
<evidence type="ECO:0000256" key="2">
    <source>
        <dbReference type="ARBA" id="ARBA00010145"/>
    </source>
</evidence>
<feature type="transmembrane region" description="Helical" evidence="8">
    <location>
        <begin position="289"/>
        <end position="308"/>
    </location>
</feature>
<feature type="transmembrane region" description="Helical" evidence="8">
    <location>
        <begin position="95"/>
        <end position="114"/>
    </location>
</feature>
<proteinExistence type="inferred from homology"/>
<evidence type="ECO:0000256" key="6">
    <source>
        <dbReference type="ARBA" id="ARBA00022989"/>
    </source>
</evidence>
<feature type="transmembrane region" description="Helical" evidence="8">
    <location>
        <begin position="34"/>
        <end position="53"/>
    </location>
</feature>
<dbReference type="PANTHER" id="PTHR36838:SF1">
    <property type="entry name" value="SLR1864 PROTEIN"/>
    <property type="match status" value="1"/>
</dbReference>
<evidence type="ECO:0000313" key="10">
    <source>
        <dbReference type="Proteomes" id="UP001161405"/>
    </source>
</evidence>
<reference evidence="9" key="1">
    <citation type="journal article" date="2014" name="Int. J. Syst. Evol. Microbiol.">
        <title>Complete genome of a new Firmicutes species belonging to the dominant human colonic microbiota ('Ruminococcus bicirculans') reveals two chromosomes and a selective capacity to utilize plant glucans.</title>
        <authorList>
            <consortium name="NISC Comparative Sequencing Program"/>
            <person name="Wegmann U."/>
            <person name="Louis P."/>
            <person name="Goesmann A."/>
            <person name="Henrissat B."/>
            <person name="Duncan S.H."/>
            <person name="Flint H.J."/>
        </authorList>
    </citation>
    <scope>NUCLEOTIDE SEQUENCE</scope>
    <source>
        <strain evidence="9">NBRC 107169</strain>
    </source>
</reference>
<keyword evidence="10" id="KW-1185">Reference proteome</keyword>
<feature type="transmembrane region" description="Helical" evidence="8">
    <location>
        <begin position="167"/>
        <end position="184"/>
    </location>
</feature>
<dbReference type="EMBL" id="BSNI01000002">
    <property type="protein sequence ID" value="GLQ17650.1"/>
    <property type="molecule type" value="Genomic_DNA"/>
</dbReference>
<comment type="subcellular location">
    <subcellularLocation>
        <location evidence="1">Cell membrane</location>
        <topology evidence="1">Multi-pass membrane protein</topology>
    </subcellularLocation>
</comment>
<feature type="transmembrane region" description="Helical" evidence="8">
    <location>
        <begin position="6"/>
        <end position="22"/>
    </location>
</feature>
<evidence type="ECO:0000313" key="9">
    <source>
        <dbReference type="EMBL" id="GLQ17650.1"/>
    </source>
</evidence>
<dbReference type="Pfam" id="PF03547">
    <property type="entry name" value="Mem_trans"/>
    <property type="match status" value="1"/>
</dbReference>
<keyword evidence="7 8" id="KW-0472">Membrane</keyword>
<accession>A0ABQ5USB2</accession>
<evidence type="ECO:0000256" key="4">
    <source>
        <dbReference type="ARBA" id="ARBA00022475"/>
    </source>
</evidence>
<reference evidence="9" key="2">
    <citation type="submission" date="2023-01" db="EMBL/GenBank/DDBJ databases">
        <title>Draft genome sequence of Maritalea porphyrae strain NBRC 107169.</title>
        <authorList>
            <person name="Sun Q."/>
            <person name="Mori K."/>
        </authorList>
    </citation>
    <scope>NUCLEOTIDE SEQUENCE</scope>
    <source>
        <strain evidence="9">NBRC 107169</strain>
    </source>
</reference>
<keyword evidence="3" id="KW-0813">Transport</keyword>
<feature type="transmembrane region" description="Helical" evidence="8">
    <location>
        <begin position="65"/>
        <end position="83"/>
    </location>
</feature>
<dbReference type="Proteomes" id="UP001161405">
    <property type="component" value="Unassembled WGS sequence"/>
</dbReference>
<protein>
    <submittedName>
        <fullName evidence="9">Malonate transporter</fullName>
    </submittedName>
</protein>
<feature type="transmembrane region" description="Helical" evidence="8">
    <location>
        <begin position="126"/>
        <end position="146"/>
    </location>
</feature>
<evidence type="ECO:0000256" key="5">
    <source>
        <dbReference type="ARBA" id="ARBA00022692"/>
    </source>
</evidence>
<sequence length="310" mass="33227">MYFVIDVVAPVFVIVLLGYVAVKLRIFPSGGINALIAFTNNFAAPMLLFRAMLTLDFSTALDPKIILPFYVAGISGFVLGIILARKLFAYRPGEAVSVGFSALFTNTVLLGIPIVQRAYGVEALPIIFLIIGFHAPSLMTIGMLTMELSRRDGRPLSVAILDALKRIVSNPLLIGIACGVALNLSGLKLPKVLDDATSMMVAAVLPTALFGLGAALTQYSIKKAVLPAAAMSAIKTIMHPLLAWIILVPILGMPHEIARAVVLLAAMPSGINAYIFATYYNRALDVATSTVLLSTLVSIFSISFWLWFLS</sequence>
<dbReference type="Gene3D" id="1.20.1530.20">
    <property type="match status" value="1"/>
</dbReference>
<evidence type="ECO:0000256" key="1">
    <source>
        <dbReference type="ARBA" id="ARBA00004651"/>
    </source>
</evidence>
<keyword evidence="6 8" id="KW-1133">Transmembrane helix</keyword>
<comment type="similarity">
    <text evidence="2">Belongs to the auxin efflux carrier (TC 2.A.69) family.</text>
</comment>
<feature type="transmembrane region" description="Helical" evidence="8">
    <location>
        <begin position="257"/>
        <end position="277"/>
    </location>
</feature>
<dbReference type="RefSeq" id="WP_284363962.1">
    <property type="nucleotide sequence ID" value="NZ_BSNI01000002.1"/>
</dbReference>
<organism evidence="9 10">
    <name type="scientific">Maritalea porphyrae</name>
    <dbReference type="NCBI Taxonomy" id="880732"/>
    <lineage>
        <taxon>Bacteria</taxon>
        <taxon>Pseudomonadati</taxon>
        <taxon>Pseudomonadota</taxon>
        <taxon>Alphaproteobacteria</taxon>
        <taxon>Hyphomicrobiales</taxon>
        <taxon>Devosiaceae</taxon>
        <taxon>Maritalea</taxon>
    </lineage>
</organism>
<evidence type="ECO:0000256" key="7">
    <source>
        <dbReference type="ARBA" id="ARBA00023136"/>
    </source>
</evidence>
<evidence type="ECO:0000256" key="8">
    <source>
        <dbReference type="SAM" id="Phobius"/>
    </source>
</evidence>
<keyword evidence="5 8" id="KW-0812">Transmembrane</keyword>
<comment type="caution">
    <text evidence="9">The sequence shown here is derived from an EMBL/GenBank/DDBJ whole genome shotgun (WGS) entry which is preliminary data.</text>
</comment>
<dbReference type="PANTHER" id="PTHR36838">
    <property type="entry name" value="AUXIN EFFLUX CARRIER FAMILY PROTEIN"/>
    <property type="match status" value="1"/>
</dbReference>
<feature type="transmembrane region" description="Helical" evidence="8">
    <location>
        <begin position="228"/>
        <end position="251"/>
    </location>
</feature>
<gene>
    <name evidence="9" type="ORF">GCM10007879_18990</name>
</gene>
<keyword evidence="4" id="KW-1003">Cell membrane</keyword>
<evidence type="ECO:0000256" key="3">
    <source>
        <dbReference type="ARBA" id="ARBA00022448"/>
    </source>
</evidence>